<dbReference type="RefSeq" id="WP_168875756.1">
    <property type="nucleotide sequence ID" value="NZ_JABAIM010000001.1"/>
</dbReference>
<evidence type="ECO:0000256" key="1">
    <source>
        <dbReference type="SAM" id="Phobius"/>
    </source>
</evidence>
<name>A0A847S2Y7_9NEIS</name>
<proteinExistence type="predicted"/>
<keyword evidence="1" id="KW-0472">Membrane</keyword>
<keyword evidence="1" id="KW-0812">Transmembrane</keyword>
<sequence length="85" mass="9777">MKRAVLLLWPSFMLSVVVTGLFFAFFDPQELSIQGQPLELSRMQTYTLAFFGAWFFFAACSWLTLFFERTAEQVDHLPGHDHGNA</sequence>
<gene>
    <name evidence="2" type="ORF">HF682_03025</name>
</gene>
<dbReference type="Proteomes" id="UP000587991">
    <property type="component" value="Unassembled WGS sequence"/>
</dbReference>
<organism evidence="2 3">
    <name type="scientific">Leeia aquatica</name>
    <dbReference type="NCBI Taxonomy" id="2725557"/>
    <lineage>
        <taxon>Bacteria</taxon>
        <taxon>Pseudomonadati</taxon>
        <taxon>Pseudomonadota</taxon>
        <taxon>Betaproteobacteria</taxon>
        <taxon>Neisseriales</taxon>
        <taxon>Leeiaceae</taxon>
        <taxon>Leeia</taxon>
    </lineage>
</organism>
<protein>
    <submittedName>
        <fullName evidence="2">Uncharacterized protein</fullName>
    </submittedName>
</protein>
<evidence type="ECO:0000313" key="3">
    <source>
        <dbReference type="Proteomes" id="UP000587991"/>
    </source>
</evidence>
<evidence type="ECO:0000313" key="2">
    <source>
        <dbReference type="EMBL" id="NLR74124.1"/>
    </source>
</evidence>
<accession>A0A847S2Y7</accession>
<feature type="transmembrane region" description="Helical" evidence="1">
    <location>
        <begin position="7"/>
        <end position="26"/>
    </location>
</feature>
<comment type="caution">
    <text evidence="2">The sequence shown here is derived from an EMBL/GenBank/DDBJ whole genome shotgun (WGS) entry which is preliminary data.</text>
</comment>
<reference evidence="2 3" key="1">
    <citation type="submission" date="2020-04" db="EMBL/GenBank/DDBJ databases">
        <title>Draft genome of Leeia sp. IMCC25680.</title>
        <authorList>
            <person name="Song J."/>
            <person name="Cho J.-C."/>
        </authorList>
    </citation>
    <scope>NUCLEOTIDE SEQUENCE [LARGE SCALE GENOMIC DNA]</scope>
    <source>
        <strain evidence="2 3">IMCC25680</strain>
    </source>
</reference>
<dbReference type="EMBL" id="JABAIM010000001">
    <property type="protein sequence ID" value="NLR74124.1"/>
    <property type="molecule type" value="Genomic_DNA"/>
</dbReference>
<keyword evidence="3" id="KW-1185">Reference proteome</keyword>
<keyword evidence="1" id="KW-1133">Transmembrane helix</keyword>
<dbReference type="AlphaFoldDB" id="A0A847S2Y7"/>
<feature type="transmembrane region" description="Helical" evidence="1">
    <location>
        <begin position="46"/>
        <end position="67"/>
    </location>
</feature>